<evidence type="ECO:0000313" key="5">
    <source>
        <dbReference type="Proteomes" id="UP000727407"/>
    </source>
</evidence>
<dbReference type="GO" id="GO:0030425">
    <property type="term" value="C:dendrite"/>
    <property type="evidence" value="ECO:0007669"/>
    <property type="project" value="TreeGrafter"/>
</dbReference>
<feature type="compositionally biased region" description="Polar residues" evidence="3">
    <location>
        <begin position="385"/>
        <end position="400"/>
    </location>
</feature>
<accession>A0A8J4TI92</accession>
<feature type="compositionally biased region" description="Basic and acidic residues" evidence="3">
    <location>
        <begin position="148"/>
        <end position="160"/>
    </location>
</feature>
<dbReference type="GO" id="GO:0015629">
    <property type="term" value="C:actin cytoskeleton"/>
    <property type="evidence" value="ECO:0007669"/>
    <property type="project" value="TreeGrafter"/>
</dbReference>
<dbReference type="PANTHER" id="PTHR16154">
    <property type="entry name" value="NEURABIN"/>
    <property type="match status" value="1"/>
</dbReference>
<comment type="caution">
    <text evidence="4">The sequence shown here is derived from an EMBL/GenBank/DDBJ whole genome shotgun (WGS) entry which is preliminary data.</text>
</comment>
<feature type="region of interest" description="Disordered" evidence="3">
    <location>
        <begin position="311"/>
        <end position="400"/>
    </location>
</feature>
<feature type="compositionally biased region" description="Basic and acidic residues" evidence="3">
    <location>
        <begin position="182"/>
        <end position="231"/>
    </location>
</feature>
<dbReference type="AlphaFoldDB" id="A0A8J4TI92"/>
<dbReference type="GO" id="GO:0031175">
    <property type="term" value="P:neuron projection development"/>
    <property type="evidence" value="ECO:0007669"/>
    <property type="project" value="TreeGrafter"/>
</dbReference>
<sequence length="400" mass="45844">MSSTPLAETEEDVFDLTDAVPETERLDSSLQKAKAQLSIKTRRHRPSRSRLRDSLSSTEGDDSFDGKSHTGLLSGSGSPLHVSLRCPSPFSDLHPSSCPAKKDRAFSFETAEKEQKRRSACFLTPSSPTYMLKQDRQEDHGHLHHRDHVQQRREDSPHVELHHQENALLQLRDNPQLNQEDRTHLRQRDHAHPVRVDHNRVHQGDHQSDQTHLRQGDHTHLHKKDQVPERHSHLHKRDQLQKNQSHMGEEDQVQLSKESPSPLRQREYPQSEDDGHDIGSDEPSSPTVLLDKKTRRRFLDLGVTLRRTYGKVRRERASRHAAENREPDGAQSRSSRSSGPPFVPFSWLTDRIRGSGSPKNSSQSPAKCLPEEDEELKNDRRSTRSESSQPYQSLSDHSDE</sequence>
<dbReference type="Proteomes" id="UP000727407">
    <property type="component" value="Unassembled WGS sequence"/>
</dbReference>
<keyword evidence="5" id="KW-1185">Reference proteome</keyword>
<name>A0A8J4TI92_CLAMG</name>
<evidence type="ECO:0000256" key="3">
    <source>
        <dbReference type="SAM" id="MobiDB-lite"/>
    </source>
</evidence>
<feature type="compositionally biased region" description="Basic and acidic residues" evidence="3">
    <location>
        <begin position="318"/>
        <end position="328"/>
    </location>
</feature>
<dbReference type="OrthoDB" id="445896at2759"/>
<dbReference type="GO" id="GO:0019722">
    <property type="term" value="P:calcium-mediated signaling"/>
    <property type="evidence" value="ECO:0007669"/>
    <property type="project" value="TreeGrafter"/>
</dbReference>
<dbReference type="EMBL" id="QNUK01000620">
    <property type="protein sequence ID" value="KAF5891043.1"/>
    <property type="molecule type" value="Genomic_DNA"/>
</dbReference>
<feature type="compositionally biased region" description="Basic residues" evidence="3">
    <location>
        <begin position="40"/>
        <end position="49"/>
    </location>
</feature>
<feature type="region of interest" description="Disordered" evidence="3">
    <location>
        <begin position="136"/>
        <end position="160"/>
    </location>
</feature>
<dbReference type="GO" id="GO:0007015">
    <property type="term" value="P:actin filament organization"/>
    <property type="evidence" value="ECO:0007669"/>
    <property type="project" value="TreeGrafter"/>
</dbReference>
<keyword evidence="1" id="KW-0597">Phosphoprotein</keyword>
<organism evidence="4 5">
    <name type="scientific">Clarias magur</name>
    <name type="common">Asian catfish</name>
    <name type="synonym">Macropteronotus magur</name>
    <dbReference type="NCBI Taxonomy" id="1594786"/>
    <lineage>
        <taxon>Eukaryota</taxon>
        <taxon>Metazoa</taxon>
        <taxon>Chordata</taxon>
        <taxon>Craniata</taxon>
        <taxon>Vertebrata</taxon>
        <taxon>Euteleostomi</taxon>
        <taxon>Actinopterygii</taxon>
        <taxon>Neopterygii</taxon>
        <taxon>Teleostei</taxon>
        <taxon>Ostariophysi</taxon>
        <taxon>Siluriformes</taxon>
        <taxon>Clariidae</taxon>
        <taxon>Clarias</taxon>
    </lineage>
</organism>
<dbReference type="PANTHER" id="PTHR16154:SF22">
    <property type="entry name" value="NEURABIN-1"/>
    <property type="match status" value="1"/>
</dbReference>
<feature type="region of interest" description="Disordered" evidence="3">
    <location>
        <begin position="23"/>
        <end position="80"/>
    </location>
</feature>
<proteinExistence type="predicted"/>
<feature type="region of interest" description="Disordered" evidence="3">
    <location>
        <begin position="182"/>
        <end position="291"/>
    </location>
</feature>
<dbReference type="GO" id="GO:0014069">
    <property type="term" value="C:postsynaptic density"/>
    <property type="evidence" value="ECO:0007669"/>
    <property type="project" value="TreeGrafter"/>
</dbReference>
<evidence type="ECO:0000313" key="4">
    <source>
        <dbReference type="EMBL" id="KAF5891043.1"/>
    </source>
</evidence>
<dbReference type="GO" id="GO:0005737">
    <property type="term" value="C:cytoplasm"/>
    <property type="evidence" value="ECO:0007669"/>
    <property type="project" value="TreeGrafter"/>
</dbReference>
<keyword evidence="2" id="KW-0175">Coiled coil</keyword>
<feature type="non-terminal residue" evidence="4">
    <location>
        <position position="1"/>
    </location>
</feature>
<reference evidence="4" key="1">
    <citation type="submission" date="2020-07" db="EMBL/GenBank/DDBJ databases">
        <title>Clarias magur genome sequencing, assembly and annotation.</title>
        <authorList>
            <person name="Kushwaha B."/>
            <person name="Kumar R."/>
            <person name="Das P."/>
            <person name="Joshi C.G."/>
            <person name="Kumar D."/>
            <person name="Nagpure N.S."/>
            <person name="Pandey M."/>
            <person name="Agarwal S."/>
            <person name="Srivastava S."/>
            <person name="Singh M."/>
            <person name="Sahoo L."/>
            <person name="Jayasankar P."/>
            <person name="Meher P.K."/>
            <person name="Koringa P.G."/>
            <person name="Iquebal M.A."/>
            <person name="Das S.P."/>
            <person name="Bit A."/>
            <person name="Patnaik S."/>
            <person name="Patel N."/>
            <person name="Shah T.M."/>
            <person name="Hinsu A."/>
            <person name="Jena J.K."/>
        </authorList>
    </citation>
    <scope>NUCLEOTIDE SEQUENCE</scope>
    <source>
        <strain evidence="4">CIFAMagur01</strain>
        <tissue evidence="4">Testis</tissue>
    </source>
</reference>
<evidence type="ECO:0000256" key="2">
    <source>
        <dbReference type="ARBA" id="ARBA00023054"/>
    </source>
</evidence>
<dbReference type="InterPro" id="IPR043446">
    <property type="entry name" value="Neurabin-like"/>
</dbReference>
<protein>
    <submittedName>
        <fullName evidence="4">Sterile alpha motif domain-containing protein 14-like</fullName>
    </submittedName>
</protein>
<dbReference type="GO" id="GO:0051015">
    <property type="term" value="F:actin filament binding"/>
    <property type="evidence" value="ECO:0007669"/>
    <property type="project" value="TreeGrafter"/>
</dbReference>
<gene>
    <name evidence="4" type="primary">samd14</name>
    <name evidence="4" type="ORF">DAT39_019262</name>
</gene>
<evidence type="ECO:0000256" key="1">
    <source>
        <dbReference type="ARBA" id="ARBA00022553"/>
    </source>
</evidence>